<sequence>MNSIRTLLSVVLFATSAGAIAQNTSNAPSPATQHGTPTGQATQAASTSGSSAPTLMQQREKGMSPDGASGPDANAKAKATGKIKQ</sequence>
<evidence type="ECO:0000313" key="3">
    <source>
        <dbReference type="EMBL" id="SAK56923.1"/>
    </source>
</evidence>
<proteinExistence type="predicted"/>
<dbReference type="RefSeq" id="WP_157696104.1">
    <property type="nucleotide sequence ID" value="NZ_FCOI02000006.1"/>
</dbReference>
<reference evidence="4" key="1">
    <citation type="submission" date="2016-01" db="EMBL/GenBank/DDBJ databases">
        <authorList>
            <person name="Peeters Charlotte."/>
        </authorList>
    </citation>
    <scope>NUCLEOTIDE SEQUENCE [LARGE SCALE GENOMIC DNA]</scope>
</reference>
<evidence type="ECO:0000313" key="4">
    <source>
        <dbReference type="Proteomes" id="UP000054624"/>
    </source>
</evidence>
<feature type="chain" id="PRO_5007620557" description="Lipoprotein" evidence="2">
    <location>
        <begin position="22"/>
        <end position="85"/>
    </location>
</feature>
<name>A0A158AGI9_9BURK</name>
<dbReference type="Proteomes" id="UP000054624">
    <property type="component" value="Unassembled WGS sequence"/>
</dbReference>
<feature type="compositionally biased region" description="Low complexity" evidence="1">
    <location>
        <begin position="31"/>
        <end position="54"/>
    </location>
</feature>
<evidence type="ECO:0000256" key="1">
    <source>
        <dbReference type="SAM" id="MobiDB-lite"/>
    </source>
</evidence>
<dbReference type="EMBL" id="FCOI02000006">
    <property type="protein sequence ID" value="SAK56923.1"/>
    <property type="molecule type" value="Genomic_DNA"/>
</dbReference>
<dbReference type="AlphaFoldDB" id="A0A158AGI9"/>
<keyword evidence="2" id="KW-0732">Signal</keyword>
<accession>A0A158AGI9</accession>
<keyword evidence="4" id="KW-1185">Reference proteome</keyword>
<evidence type="ECO:0000256" key="2">
    <source>
        <dbReference type="SAM" id="SignalP"/>
    </source>
</evidence>
<feature type="signal peptide" evidence="2">
    <location>
        <begin position="1"/>
        <end position="21"/>
    </location>
</feature>
<evidence type="ECO:0008006" key="5">
    <source>
        <dbReference type="Google" id="ProtNLM"/>
    </source>
</evidence>
<organism evidence="3 4">
    <name type="scientific">Caballeronia temeraria</name>
    <dbReference type="NCBI Taxonomy" id="1777137"/>
    <lineage>
        <taxon>Bacteria</taxon>
        <taxon>Pseudomonadati</taxon>
        <taxon>Pseudomonadota</taxon>
        <taxon>Betaproteobacteria</taxon>
        <taxon>Burkholderiales</taxon>
        <taxon>Burkholderiaceae</taxon>
        <taxon>Caballeronia</taxon>
    </lineage>
</organism>
<protein>
    <recommendedName>
        <fullName evidence="5">Lipoprotein</fullName>
    </recommendedName>
</protein>
<gene>
    <name evidence="3" type="ORF">AWB76_02375</name>
</gene>
<feature type="region of interest" description="Disordered" evidence="1">
    <location>
        <begin position="22"/>
        <end position="85"/>
    </location>
</feature>